<gene>
    <name evidence="1" type="ORF">SP15_187</name>
</gene>
<dbReference type="Proteomes" id="UP000203261">
    <property type="component" value="Segment"/>
</dbReference>
<dbReference type="RefSeq" id="YP_009302576.1">
    <property type="nucleotide sequence ID" value="NC_031245.1"/>
</dbReference>
<proteinExistence type="predicted"/>
<dbReference type="KEGG" id="vg:29125356"/>
<name>A0A127AWM5_9CAUD</name>
<sequence length="80" mass="9300">MGKDLYKALIDTIWELQDGFTSDELEQALDTKGIEVKDINGLLDFLSGILIKEDGRYYVNVVDMFYRVYPQYKNRGDNND</sequence>
<organism evidence="1 2">
    <name type="scientific">Bacillus phage SP-15</name>
    <dbReference type="NCBI Taxonomy" id="1792032"/>
    <lineage>
        <taxon>Viruses</taxon>
        <taxon>Duplodnaviria</taxon>
        <taxon>Heunggongvirae</taxon>
        <taxon>Uroviricota</taxon>
        <taxon>Caudoviricetes</taxon>
        <taxon>Thornevirus</taxon>
        <taxon>Thornevirus SP15</taxon>
    </lineage>
</organism>
<reference evidence="1 2" key="1">
    <citation type="submission" date="2015-08" db="EMBL/GenBank/DDBJ databases">
        <authorList>
            <person name="Babu N.S."/>
            <person name="Beckwith C.J."/>
            <person name="Beseler K.G."/>
            <person name="Brison A."/>
            <person name="Carone J.V."/>
            <person name="Caskin T.P."/>
            <person name="Diamond M."/>
            <person name="Durham M.E."/>
            <person name="Foxe J.M."/>
            <person name="Go M."/>
            <person name="Henderson B.A."/>
            <person name="Jones I.B."/>
            <person name="McGettigan J.A."/>
            <person name="Micheletti S.J."/>
            <person name="Nasrallah M.E."/>
            <person name="Ortiz D."/>
            <person name="Piller C.R."/>
            <person name="Privatt S.R."/>
            <person name="Schneider S.L."/>
            <person name="Sharp S."/>
            <person name="Smith T.C."/>
            <person name="Stanton J.D."/>
            <person name="Ullery H.E."/>
            <person name="Wilson R.J."/>
            <person name="Serrano M.G."/>
            <person name="Buck G."/>
            <person name="Lee V."/>
            <person name="Wang Y."/>
            <person name="Carvalho R."/>
            <person name="Voegtly L."/>
            <person name="Shi R."/>
            <person name="Duckworth R."/>
            <person name="Johnson A."/>
            <person name="Loviza R."/>
            <person name="Walstead R."/>
            <person name="Shah Z."/>
            <person name="Kiflezghi M."/>
            <person name="Wade K."/>
            <person name="Ball S.L."/>
            <person name="Bradley K.W."/>
            <person name="Asai D.J."/>
            <person name="Bowman C.A."/>
            <person name="Russell D.A."/>
            <person name="Pope W.H."/>
            <person name="Jacobs-Sera D."/>
            <person name="Hendrix R.W."/>
            <person name="Hatfull G.F."/>
        </authorList>
    </citation>
    <scope>NUCLEOTIDE SEQUENCE [LARGE SCALE GENOMIC DNA]</scope>
</reference>
<dbReference type="EMBL" id="KT624200">
    <property type="protein sequence ID" value="AMM44987.1"/>
    <property type="molecule type" value="Genomic_DNA"/>
</dbReference>
<evidence type="ECO:0000313" key="2">
    <source>
        <dbReference type="Proteomes" id="UP000203261"/>
    </source>
</evidence>
<accession>A0A127AWM5</accession>
<protein>
    <submittedName>
        <fullName evidence="1">Uncharacterized protein</fullName>
    </submittedName>
</protein>
<evidence type="ECO:0000313" key="1">
    <source>
        <dbReference type="EMBL" id="AMM44987.1"/>
    </source>
</evidence>
<dbReference type="GeneID" id="29125356"/>
<keyword evidence="2" id="KW-1185">Reference proteome</keyword>